<dbReference type="AlphaFoldDB" id="A0A1I3A430"/>
<evidence type="ECO:0000256" key="2">
    <source>
        <dbReference type="SAM" id="SignalP"/>
    </source>
</evidence>
<evidence type="ECO:0000313" key="4">
    <source>
        <dbReference type="Proteomes" id="UP000183635"/>
    </source>
</evidence>
<feature type="signal peptide" evidence="2">
    <location>
        <begin position="1"/>
        <end position="21"/>
    </location>
</feature>
<feature type="chain" id="PRO_5010162345" evidence="2">
    <location>
        <begin position="22"/>
        <end position="49"/>
    </location>
</feature>
<dbReference type="Proteomes" id="UP000183635">
    <property type="component" value="Unassembled WGS sequence"/>
</dbReference>
<keyword evidence="4" id="KW-1185">Reference proteome</keyword>
<sequence length="49" mass="5159">MIRKTAAVALALLVTALPALADCPGHKMKQDQSAQTQTEQPVIKPVTSS</sequence>
<name>A0A1I3A430_9RHOB</name>
<evidence type="ECO:0000313" key="3">
    <source>
        <dbReference type="EMBL" id="SFH44509.1"/>
    </source>
</evidence>
<accession>A0A1I3A430</accession>
<keyword evidence="2" id="KW-0732">Signal</keyword>
<dbReference type="RefSeq" id="WP_170848918.1">
    <property type="nucleotide sequence ID" value="NZ_CBCRYP010000010.1"/>
</dbReference>
<dbReference type="EMBL" id="FOPU01000012">
    <property type="protein sequence ID" value="SFH44509.1"/>
    <property type="molecule type" value="Genomic_DNA"/>
</dbReference>
<organism evidence="3 4">
    <name type="scientific">Paracoccus aminovorans</name>
    <dbReference type="NCBI Taxonomy" id="34004"/>
    <lineage>
        <taxon>Bacteria</taxon>
        <taxon>Pseudomonadati</taxon>
        <taxon>Pseudomonadota</taxon>
        <taxon>Alphaproteobacteria</taxon>
        <taxon>Rhodobacterales</taxon>
        <taxon>Paracoccaceae</taxon>
        <taxon>Paracoccus</taxon>
    </lineage>
</organism>
<protein>
    <submittedName>
        <fullName evidence="3">Uncharacterized protein</fullName>
    </submittedName>
</protein>
<proteinExistence type="predicted"/>
<gene>
    <name evidence="3" type="ORF">SAMN04488021_11256</name>
</gene>
<evidence type="ECO:0000256" key="1">
    <source>
        <dbReference type="SAM" id="MobiDB-lite"/>
    </source>
</evidence>
<reference evidence="3 4" key="1">
    <citation type="submission" date="2016-10" db="EMBL/GenBank/DDBJ databases">
        <authorList>
            <person name="de Groot N.N."/>
        </authorList>
    </citation>
    <scope>NUCLEOTIDE SEQUENCE [LARGE SCALE GENOMIC DNA]</scope>
    <source>
        <strain evidence="3 4">DSM 8537</strain>
    </source>
</reference>
<dbReference type="STRING" id="34004.SAMN04488021_11256"/>
<feature type="region of interest" description="Disordered" evidence="1">
    <location>
        <begin position="23"/>
        <end position="49"/>
    </location>
</feature>
<feature type="compositionally biased region" description="Polar residues" evidence="1">
    <location>
        <begin position="31"/>
        <end position="49"/>
    </location>
</feature>